<reference evidence="1 2" key="1">
    <citation type="journal article" date="2009" name="Nature">
        <title>The Sorghum bicolor genome and the diversification of grasses.</title>
        <authorList>
            <person name="Paterson A.H."/>
            <person name="Bowers J.E."/>
            <person name="Bruggmann R."/>
            <person name="Dubchak I."/>
            <person name="Grimwood J."/>
            <person name="Gundlach H."/>
            <person name="Haberer G."/>
            <person name="Hellsten U."/>
            <person name="Mitros T."/>
            <person name="Poliakov A."/>
            <person name="Schmutz J."/>
            <person name="Spannagl M."/>
            <person name="Tang H."/>
            <person name="Wang X."/>
            <person name="Wicker T."/>
            <person name="Bharti A.K."/>
            <person name="Chapman J."/>
            <person name="Feltus F.A."/>
            <person name="Gowik U."/>
            <person name="Grigoriev I.V."/>
            <person name="Lyons E."/>
            <person name="Maher C.A."/>
            <person name="Martis M."/>
            <person name="Narechania A."/>
            <person name="Otillar R.P."/>
            <person name="Penning B.W."/>
            <person name="Salamov A.A."/>
            <person name="Wang Y."/>
            <person name="Zhang L."/>
            <person name="Carpita N.C."/>
            <person name="Freeling M."/>
            <person name="Gingle A.R."/>
            <person name="Hash C.T."/>
            <person name="Keller B."/>
            <person name="Klein P."/>
            <person name="Kresovich S."/>
            <person name="McCann M.C."/>
            <person name="Ming R."/>
            <person name="Peterson D.G."/>
            <person name="Mehboob-ur-Rahman"/>
            <person name="Ware D."/>
            <person name="Westhoff P."/>
            <person name="Mayer K.F."/>
            <person name="Messing J."/>
            <person name="Rokhsar D.S."/>
        </authorList>
    </citation>
    <scope>NUCLEOTIDE SEQUENCE [LARGE SCALE GENOMIC DNA]</scope>
    <source>
        <strain evidence="2">cv. BTx623</strain>
    </source>
</reference>
<accession>A0A194YQE0</accession>
<gene>
    <name evidence="1" type="ORF">SORBI_3004G170032</name>
</gene>
<proteinExistence type="predicted"/>
<dbReference type="Gramene" id="KXG30411">
    <property type="protein sequence ID" value="KXG30411"/>
    <property type="gene ID" value="SORBI_3004G170032"/>
</dbReference>
<dbReference type="Proteomes" id="UP000000768">
    <property type="component" value="Chromosome 4"/>
</dbReference>
<organism evidence="1 2">
    <name type="scientific">Sorghum bicolor</name>
    <name type="common">Sorghum</name>
    <name type="synonym">Sorghum vulgare</name>
    <dbReference type="NCBI Taxonomy" id="4558"/>
    <lineage>
        <taxon>Eukaryota</taxon>
        <taxon>Viridiplantae</taxon>
        <taxon>Streptophyta</taxon>
        <taxon>Embryophyta</taxon>
        <taxon>Tracheophyta</taxon>
        <taxon>Spermatophyta</taxon>
        <taxon>Magnoliopsida</taxon>
        <taxon>Liliopsida</taxon>
        <taxon>Poales</taxon>
        <taxon>Poaceae</taxon>
        <taxon>PACMAD clade</taxon>
        <taxon>Panicoideae</taxon>
        <taxon>Andropogonodae</taxon>
        <taxon>Andropogoneae</taxon>
        <taxon>Sorghinae</taxon>
        <taxon>Sorghum</taxon>
    </lineage>
</organism>
<name>A0A194YQE0_SORBI</name>
<dbReference type="EMBL" id="CM000763">
    <property type="protein sequence ID" value="KXG30411.2"/>
    <property type="molecule type" value="Genomic_DNA"/>
</dbReference>
<keyword evidence="2" id="KW-1185">Reference proteome</keyword>
<evidence type="ECO:0000313" key="1">
    <source>
        <dbReference type="EMBL" id="KXG30411.2"/>
    </source>
</evidence>
<evidence type="ECO:0000313" key="2">
    <source>
        <dbReference type="Proteomes" id="UP000000768"/>
    </source>
</evidence>
<reference evidence="2" key="2">
    <citation type="journal article" date="2018" name="Plant J.">
        <title>The Sorghum bicolor reference genome: improved assembly, gene annotations, a transcriptome atlas, and signatures of genome organization.</title>
        <authorList>
            <person name="McCormick R.F."/>
            <person name="Truong S.K."/>
            <person name="Sreedasyam A."/>
            <person name="Jenkins J."/>
            <person name="Shu S."/>
            <person name="Sims D."/>
            <person name="Kennedy M."/>
            <person name="Amirebrahimi M."/>
            <person name="Weers B.D."/>
            <person name="McKinley B."/>
            <person name="Mattison A."/>
            <person name="Morishige D.T."/>
            <person name="Grimwood J."/>
            <person name="Schmutz J."/>
            <person name="Mullet J.E."/>
        </authorList>
    </citation>
    <scope>NUCLEOTIDE SEQUENCE [LARGE SCALE GENOMIC DNA]</scope>
    <source>
        <strain evidence="2">cv. BTx623</strain>
    </source>
</reference>
<dbReference type="InParanoid" id="A0A194YQE0"/>
<sequence length="103" mass="12211">MVLAHHPFQTTLVAPTSPHATQRKRRTNFYGSIHYRGHTFVFTILYLLQRSLLFFLDSENKEDSVNFWKLRICGSNSVYYPLPRRRVEVDLLLVFLIQNKTIQ</sequence>
<protein>
    <submittedName>
        <fullName evidence="1">Uncharacterized protein</fullName>
    </submittedName>
</protein>
<dbReference type="AlphaFoldDB" id="A0A194YQE0"/>